<dbReference type="EC" id="2.7.13.3" evidence="2"/>
<gene>
    <name evidence="10" type="ORF">SAMN06295912_11334</name>
</gene>
<keyword evidence="8" id="KW-0472">Membrane</keyword>
<protein>
    <recommendedName>
        <fullName evidence="2">histidine kinase</fullName>
        <ecNumber evidence="2">2.7.13.3</ecNumber>
    </recommendedName>
</protein>
<dbReference type="InterPro" id="IPR035965">
    <property type="entry name" value="PAS-like_dom_sf"/>
</dbReference>
<dbReference type="PRINTS" id="PR00344">
    <property type="entry name" value="BCTRLSENSOR"/>
</dbReference>
<keyword evidence="7" id="KW-0902">Two-component regulatory system</keyword>
<evidence type="ECO:0000256" key="1">
    <source>
        <dbReference type="ARBA" id="ARBA00000085"/>
    </source>
</evidence>
<dbReference type="EMBL" id="FZOS01000013">
    <property type="protein sequence ID" value="SNS70760.1"/>
    <property type="molecule type" value="Genomic_DNA"/>
</dbReference>
<accession>A0A239GNQ4</accession>
<evidence type="ECO:0000256" key="3">
    <source>
        <dbReference type="ARBA" id="ARBA00022679"/>
    </source>
</evidence>
<evidence type="ECO:0000256" key="8">
    <source>
        <dbReference type="SAM" id="Phobius"/>
    </source>
</evidence>
<dbReference type="PANTHER" id="PTHR42878:SF7">
    <property type="entry name" value="SENSOR HISTIDINE KINASE GLRK"/>
    <property type="match status" value="1"/>
</dbReference>
<dbReference type="PANTHER" id="PTHR42878">
    <property type="entry name" value="TWO-COMPONENT HISTIDINE KINASE"/>
    <property type="match status" value="1"/>
</dbReference>
<dbReference type="GO" id="GO:0007234">
    <property type="term" value="P:osmosensory signaling via phosphorelay pathway"/>
    <property type="evidence" value="ECO:0007669"/>
    <property type="project" value="TreeGrafter"/>
</dbReference>
<dbReference type="GO" id="GO:0005524">
    <property type="term" value="F:ATP binding"/>
    <property type="evidence" value="ECO:0007669"/>
    <property type="project" value="UniProtKB-KW"/>
</dbReference>
<keyword evidence="4" id="KW-0547">Nucleotide-binding</keyword>
<dbReference type="Proteomes" id="UP000198281">
    <property type="component" value="Unassembled WGS sequence"/>
</dbReference>
<keyword evidence="8" id="KW-0812">Transmembrane</keyword>
<keyword evidence="6" id="KW-0067">ATP-binding</keyword>
<evidence type="ECO:0000256" key="5">
    <source>
        <dbReference type="ARBA" id="ARBA00022777"/>
    </source>
</evidence>
<feature type="transmembrane region" description="Helical" evidence="8">
    <location>
        <begin position="6"/>
        <end position="29"/>
    </location>
</feature>
<evidence type="ECO:0000256" key="2">
    <source>
        <dbReference type="ARBA" id="ARBA00012438"/>
    </source>
</evidence>
<keyword evidence="11" id="KW-1185">Reference proteome</keyword>
<dbReference type="InterPro" id="IPR005467">
    <property type="entry name" value="His_kinase_dom"/>
</dbReference>
<feature type="domain" description="Histidine kinase" evidence="9">
    <location>
        <begin position="231"/>
        <end position="447"/>
    </location>
</feature>
<feature type="transmembrane region" description="Helical" evidence="8">
    <location>
        <begin position="36"/>
        <end position="56"/>
    </location>
</feature>
<evidence type="ECO:0000256" key="4">
    <source>
        <dbReference type="ARBA" id="ARBA00022741"/>
    </source>
</evidence>
<sequence length="447" mass="47735">MGFERAFAWGLAWRVALIVALALAFVWTLHQPALGAARIVAGIGVAIAIGFLWAHIRRTNVELSRFVESVLHGDLSQAFAREGTGSGFDELGRTLDAAMRRLREERMAIADEGRFAAALVDESPVALLTIDDEGRIDLVNKAARKLFRRVAGVRRADFAIHGSTFVSALEAMQPGQRRLTTMLIDGAAQRAMLVAAGVSRTGQGMRLISVQPIQGELNAVEIGAQADLVRVLTHEIMNSMTPVTSLAASAAGLMEEIDDGSDPAIADARTAVETLARRAAGIMHFVETYRQFIRTPEVTVRRFAARPWAEEIGRLFAASDQGKAARLAIEVQPDDLLLDGDPDLLAQVAINLVKNGAEAGEGHADAAEVRLRMEPVPGGRTLIAISDNGPGIASEFRDDVFLPFFTTKKAGTGVGLSLARRIVVAHGGAITLAPAEAGTGARFEIVV</sequence>
<evidence type="ECO:0000256" key="6">
    <source>
        <dbReference type="ARBA" id="ARBA00022840"/>
    </source>
</evidence>
<dbReference type="Pfam" id="PF02518">
    <property type="entry name" value="HATPase_c"/>
    <property type="match status" value="1"/>
</dbReference>
<dbReference type="GO" id="GO:0000156">
    <property type="term" value="F:phosphorelay response regulator activity"/>
    <property type="evidence" value="ECO:0007669"/>
    <property type="project" value="TreeGrafter"/>
</dbReference>
<dbReference type="GO" id="GO:0030295">
    <property type="term" value="F:protein kinase activator activity"/>
    <property type="evidence" value="ECO:0007669"/>
    <property type="project" value="TreeGrafter"/>
</dbReference>
<keyword evidence="8" id="KW-1133">Transmembrane helix</keyword>
<dbReference type="InterPro" id="IPR004358">
    <property type="entry name" value="Sig_transdc_His_kin-like_C"/>
</dbReference>
<name>A0A239GNQ4_9SPHN</name>
<comment type="catalytic activity">
    <reaction evidence="1">
        <text>ATP + protein L-histidine = ADP + protein N-phospho-L-histidine.</text>
        <dbReference type="EC" id="2.7.13.3"/>
    </reaction>
</comment>
<evidence type="ECO:0000313" key="11">
    <source>
        <dbReference type="Proteomes" id="UP000198281"/>
    </source>
</evidence>
<dbReference type="GO" id="GO:0004673">
    <property type="term" value="F:protein histidine kinase activity"/>
    <property type="evidence" value="ECO:0007669"/>
    <property type="project" value="UniProtKB-EC"/>
</dbReference>
<dbReference type="AlphaFoldDB" id="A0A239GNQ4"/>
<dbReference type="InterPro" id="IPR036890">
    <property type="entry name" value="HATPase_C_sf"/>
</dbReference>
<dbReference type="SUPFAM" id="SSF55874">
    <property type="entry name" value="ATPase domain of HSP90 chaperone/DNA topoisomerase II/histidine kinase"/>
    <property type="match status" value="1"/>
</dbReference>
<dbReference type="Gene3D" id="3.30.565.10">
    <property type="entry name" value="Histidine kinase-like ATPase, C-terminal domain"/>
    <property type="match status" value="1"/>
</dbReference>
<evidence type="ECO:0000313" key="10">
    <source>
        <dbReference type="EMBL" id="SNS70760.1"/>
    </source>
</evidence>
<dbReference type="OrthoDB" id="1931120at2"/>
<dbReference type="RefSeq" id="WP_089219973.1">
    <property type="nucleotide sequence ID" value="NZ_FZOS01000013.1"/>
</dbReference>
<dbReference type="SMART" id="SM00387">
    <property type="entry name" value="HATPase_c"/>
    <property type="match status" value="1"/>
</dbReference>
<dbReference type="InterPro" id="IPR003594">
    <property type="entry name" value="HATPase_dom"/>
</dbReference>
<reference evidence="11" key="1">
    <citation type="submission" date="2017-06" db="EMBL/GenBank/DDBJ databases">
        <authorList>
            <person name="Varghese N."/>
            <person name="Submissions S."/>
        </authorList>
    </citation>
    <scope>NUCLEOTIDE SEQUENCE [LARGE SCALE GENOMIC DNA]</scope>
    <source>
        <strain evidence="11">LNB2</strain>
    </source>
</reference>
<dbReference type="PROSITE" id="PS50109">
    <property type="entry name" value="HIS_KIN"/>
    <property type="match status" value="1"/>
</dbReference>
<evidence type="ECO:0000256" key="7">
    <source>
        <dbReference type="ARBA" id="ARBA00023012"/>
    </source>
</evidence>
<dbReference type="SUPFAM" id="SSF55785">
    <property type="entry name" value="PYP-like sensor domain (PAS domain)"/>
    <property type="match status" value="1"/>
</dbReference>
<keyword evidence="3" id="KW-0808">Transferase</keyword>
<keyword evidence="5 10" id="KW-0418">Kinase</keyword>
<evidence type="ECO:0000259" key="9">
    <source>
        <dbReference type="PROSITE" id="PS50109"/>
    </source>
</evidence>
<organism evidence="10 11">
    <name type="scientific">Edaphosphingomonas laterariae</name>
    <dbReference type="NCBI Taxonomy" id="861865"/>
    <lineage>
        <taxon>Bacteria</taxon>
        <taxon>Pseudomonadati</taxon>
        <taxon>Pseudomonadota</taxon>
        <taxon>Alphaproteobacteria</taxon>
        <taxon>Sphingomonadales</taxon>
        <taxon>Rhizorhabdaceae</taxon>
        <taxon>Edaphosphingomonas</taxon>
    </lineage>
</organism>
<proteinExistence type="predicted"/>
<dbReference type="InterPro" id="IPR050351">
    <property type="entry name" value="BphY/WalK/GraS-like"/>
</dbReference>